<dbReference type="SUPFAM" id="SSF53254">
    <property type="entry name" value="Phosphoglycerate mutase-like"/>
    <property type="match status" value="1"/>
</dbReference>
<sequence>MVGISTLAFLTALATANAQLGQPIFEEKQFSQQFYDNYNLLKHIGGNGPYSDSEGYGINRDAPASCEVSQVIMLHRHGERYPDPSVAQGMVGSFKKLKASNKTLVGSLAFANSWETFLDNPDIWAEETVSGPYSGLLNGFHRGVVYRSRYGHLWNGENVPIFSSGYERIVETARRFGEGFFGYNYSTNAYVNIIPEVADQGANSLTPTCFTGNDSPTPNLNNLTQFAVAAERLNRENVGLNLTVSDIYNLMLLAPFELNGRPFSPWFNVFTLEEWITFGYYNDLNYFYGTGGGPGANISLPIGSVYANATLSLLNDPNAGKLFFSFCHDTNITPVLVALGLFVPKNDLPLDHVDFHSIYKSGNFVPMGGHLVLERLECNATSQFPKGTYVRTVVNEAVIPRENCQNGPGFSCPLKDYTNIVQNLTVDYVTECQVPPEYPQYLSFFWNYNQSTALNYHKGDIQAQTGLITWDDQPIE</sequence>
<proteinExistence type="inferred from homology"/>
<organism evidence="7 8">
    <name type="scientific">Sugiyamaella lignohabitans</name>
    <dbReference type="NCBI Taxonomy" id="796027"/>
    <lineage>
        <taxon>Eukaryota</taxon>
        <taxon>Fungi</taxon>
        <taxon>Dikarya</taxon>
        <taxon>Ascomycota</taxon>
        <taxon>Saccharomycotina</taxon>
        <taxon>Dipodascomycetes</taxon>
        <taxon>Dipodascales</taxon>
        <taxon>Trichomonascaceae</taxon>
        <taxon>Sugiyamaella</taxon>
    </lineage>
</organism>
<keyword evidence="2" id="KW-0378">Hydrolase</keyword>
<dbReference type="GeneID" id="30032873"/>
<dbReference type="CDD" id="cd07061">
    <property type="entry name" value="HP_HAP_like"/>
    <property type="match status" value="1"/>
</dbReference>
<dbReference type="PANTHER" id="PTHR20963:SF18">
    <property type="entry name" value="ACID PHOSPHATASE PHO11-RELATED"/>
    <property type="match status" value="1"/>
</dbReference>
<keyword evidence="5" id="KW-1015">Disulfide bond</keyword>
<dbReference type="InterPro" id="IPR029033">
    <property type="entry name" value="His_PPase_superfam"/>
</dbReference>
<dbReference type="InterPro" id="IPR016274">
    <property type="entry name" value="Histidine_acid_Pase_euk"/>
</dbReference>
<keyword evidence="3" id="KW-0325">Glycoprotein</keyword>
<evidence type="ECO:0000256" key="2">
    <source>
        <dbReference type="ARBA" id="ARBA00022801"/>
    </source>
</evidence>
<evidence type="ECO:0000313" key="7">
    <source>
        <dbReference type="EMBL" id="ANB12835.1"/>
    </source>
</evidence>
<dbReference type="OrthoDB" id="6509975at2759"/>
<dbReference type="PROSITE" id="PS00616">
    <property type="entry name" value="HIS_ACID_PHOSPHAT_1"/>
    <property type="match status" value="1"/>
</dbReference>
<comment type="similarity">
    <text evidence="1">Belongs to the histidine acid phosphatase family.</text>
</comment>
<dbReference type="InterPro" id="IPR033379">
    <property type="entry name" value="Acid_Pase_AS"/>
</dbReference>
<evidence type="ECO:0000256" key="5">
    <source>
        <dbReference type="PIRSR" id="PIRSR000894-2"/>
    </source>
</evidence>
<feature type="disulfide bond" evidence="5">
    <location>
        <begin position="66"/>
        <end position="378"/>
    </location>
</feature>
<reference evidence="7 8" key="1">
    <citation type="submission" date="2016-02" db="EMBL/GenBank/DDBJ databases">
        <title>Complete genome sequence and transcriptome regulation of the pentose utilising yeast Sugiyamaella lignohabitans.</title>
        <authorList>
            <person name="Bellasio M."/>
            <person name="Peymann A."/>
            <person name="Valli M."/>
            <person name="Sipitzky M."/>
            <person name="Graf A."/>
            <person name="Sauer M."/>
            <person name="Marx H."/>
            <person name="Mattanovich D."/>
        </authorList>
    </citation>
    <scope>NUCLEOTIDE SEQUENCE [LARGE SCALE GENOMIC DNA]</scope>
    <source>
        <strain evidence="7 8">CBS 10342</strain>
    </source>
</reference>
<dbReference type="Gene3D" id="3.40.50.1240">
    <property type="entry name" value="Phosphoglycerate mutase-like"/>
    <property type="match status" value="1"/>
</dbReference>
<dbReference type="AlphaFoldDB" id="A0A167DEV5"/>
<dbReference type="PIRSF" id="PIRSF000894">
    <property type="entry name" value="Acid_phosphatase"/>
    <property type="match status" value="1"/>
</dbReference>
<evidence type="ECO:0000256" key="1">
    <source>
        <dbReference type="ARBA" id="ARBA00005375"/>
    </source>
</evidence>
<dbReference type="InterPro" id="IPR000560">
    <property type="entry name" value="His_Pase_clade-2"/>
</dbReference>
<dbReference type="RefSeq" id="XP_018735312.1">
    <property type="nucleotide sequence ID" value="XM_018877961.1"/>
</dbReference>
<dbReference type="KEGG" id="slb:AWJ20_1107"/>
<dbReference type="EMBL" id="CP014501">
    <property type="protein sequence ID" value="ANB12835.1"/>
    <property type="molecule type" value="Genomic_DNA"/>
</dbReference>
<dbReference type="GO" id="GO:0009277">
    <property type="term" value="C:fungal-type cell wall"/>
    <property type="evidence" value="ECO:0007669"/>
    <property type="project" value="TreeGrafter"/>
</dbReference>
<name>A0A167DEV5_9ASCO</name>
<dbReference type="PANTHER" id="PTHR20963">
    <property type="entry name" value="MULTIPLE INOSITOL POLYPHOSPHATE PHOSPHATASE-RELATED"/>
    <property type="match status" value="1"/>
</dbReference>
<evidence type="ECO:0000256" key="3">
    <source>
        <dbReference type="ARBA" id="ARBA00023180"/>
    </source>
</evidence>
<dbReference type="Proteomes" id="UP000189580">
    <property type="component" value="Chromosome a"/>
</dbReference>
<feature type="active site" description="Proton donor" evidence="4">
    <location>
        <position position="329"/>
    </location>
</feature>
<gene>
    <name evidence="7" type="primary">PHO11</name>
    <name evidence="7" type="ORF">AWJ20_1107</name>
</gene>
<feature type="signal peptide" evidence="6">
    <location>
        <begin position="1"/>
        <end position="18"/>
    </location>
</feature>
<evidence type="ECO:0000256" key="6">
    <source>
        <dbReference type="SAM" id="SignalP"/>
    </source>
</evidence>
<keyword evidence="6" id="KW-0732">Signal</keyword>
<accession>A0A167DEV5</accession>
<keyword evidence="8" id="KW-1185">Reference proteome</keyword>
<feature type="chain" id="PRO_5007885139" evidence="6">
    <location>
        <begin position="19"/>
        <end position="476"/>
    </location>
</feature>
<evidence type="ECO:0000256" key="4">
    <source>
        <dbReference type="PIRSR" id="PIRSR000894-1"/>
    </source>
</evidence>
<protein>
    <submittedName>
        <fullName evidence="7">Acid phosphatase PHO11</fullName>
    </submittedName>
</protein>
<dbReference type="Pfam" id="PF00328">
    <property type="entry name" value="His_Phos_2"/>
    <property type="match status" value="1"/>
</dbReference>
<feature type="active site" description="Nucleophile" evidence="4">
    <location>
        <position position="77"/>
    </location>
</feature>
<dbReference type="GO" id="GO:0003993">
    <property type="term" value="F:acid phosphatase activity"/>
    <property type="evidence" value="ECO:0007669"/>
    <property type="project" value="TreeGrafter"/>
</dbReference>
<feature type="disulfide bond" evidence="5">
    <location>
        <begin position="404"/>
        <end position="412"/>
    </location>
</feature>
<evidence type="ECO:0000313" key="8">
    <source>
        <dbReference type="Proteomes" id="UP000189580"/>
    </source>
</evidence>